<feature type="region of interest" description="Disordered" evidence="7">
    <location>
        <begin position="21"/>
        <end position="51"/>
    </location>
</feature>
<dbReference type="GO" id="GO:0000981">
    <property type="term" value="F:DNA-binding transcription factor activity, RNA polymerase II-specific"/>
    <property type="evidence" value="ECO:0007669"/>
    <property type="project" value="TreeGrafter"/>
</dbReference>
<dbReference type="SUPFAM" id="SSF57716">
    <property type="entry name" value="Glucocorticoid receptor-like (DNA-binding domain)"/>
    <property type="match status" value="2"/>
</dbReference>
<comment type="subcellular location">
    <subcellularLocation>
        <location evidence="1">Nucleus</location>
    </subcellularLocation>
</comment>
<dbReference type="AlphaFoldDB" id="A0A0C3GCH9"/>
<evidence type="ECO:0000256" key="7">
    <source>
        <dbReference type="SAM" id="MobiDB-lite"/>
    </source>
</evidence>
<dbReference type="PANTHER" id="PTHR10071:SF281">
    <property type="entry name" value="BOX A-BINDING FACTOR-RELATED"/>
    <property type="match status" value="1"/>
</dbReference>
<keyword evidence="4" id="KW-0862">Zinc</keyword>
<feature type="region of interest" description="Disordered" evidence="7">
    <location>
        <begin position="137"/>
        <end position="216"/>
    </location>
</feature>
<keyword evidence="10" id="KW-1185">Reference proteome</keyword>
<feature type="compositionally biased region" description="Low complexity" evidence="7">
    <location>
        <begin position="616"/>
        <end position="632"/>
    </location>
</feature>
<feature type="compositionally biased region" description="Polar residues" evidence="7">
    <location>
        <begin position="565"/>
        <end position="582"/>
    </location>
</feature>
<keyword evidence="5" id="KW-0539">Nucleus</keyword>
<feature type="compositionally biased region" description="Acidic residues" evidence="7">
    <location>
        <begin position="437"/>
        <end position="451"/>
    </location>
</feature>
<feature type="region of interest" description="Disordered" evidence="7">
    <location>
        <begin position="259"/>
        <end position="307"/>
    </location>
</feature>
<sequence>MSLNRIQQQFTSTAVAAAADHLTRHHDQPQSSQRHLHLEPNPNDVNGGDFSAYDFQQSIAPQKEAINPEELSLVNSSNTNGVGGNAPAANPANSTATRTTLCANCGILETPLWRRDADGNTICNACGLYYKARRIPRPTSLTGTPTPTSASNSLPSISVNPNPNGNGILPLQMPPSPSQPTSPSHQGPLSAGAQSKSEQTSPAGKGVPHDNPGGGTCPGDGRCDGTGGTSACSGCPTYNNALAVSARLEAEAAEEAQAAAAQAASQTQTQADGTAPASSPVQVPGSTPPAETSANEDGGESGHPLGLASGKAKVKVAVGALNCANCGTSTTPLWRRDDVGNNICNACGLYFKLHGTHRPNSMKKTVIKRRKRVPAAGGVSAGRMTDQAAAEALVAVGRLGVGGGTGGEDSDGDVAEQPKRKKAKKGRSEREKRKDRDDDDVAMEGTEEEAEGGTTEQPQQNRRRSRESNGSTTWDLAGLQQPENGHGHGTNGSPPLDRQQRAPSASRIQSGEYTHLQRSSSHSQFMGSPHGGFDLPPLNAALGAGSYGGYGTGNIMSSSREYVSGAPSSYIRSGSSAPSRTHSPLGPAGVGAGAGPGYVLPPPHGMSSHPHGHGLGHQYYGHPTGMSPLHSHSPPPHQPHETVNGTGLPSSLGVPTISELKRHYDELLEQRKKLEEMMEKNDRMMAGVKRGLDEMRGVHQPSQSQHQSQSGGGSASLPLMRDPERPRSRTSIWPLDSTSRD</sequence>
<accession>A0A0C3GCH9</accession>
<dbReference type="PROSITE" id="PS50114">
    <property type="entry name" value="GATA_ZN_FINGER_2"/>
    <property type="match status" value="2"/>
</dbReference>
<proteinExistence type="predicted"/>
<protein>
    <recommendedName>
        <fullName evidence="8">GATA-type domain-containing protein</fullName>
    </recommendedName>
</protein>
<dbReference type="GO" id="GO:0005634">
    <property type="term" value="C:nucleus"/>
    <property type="evidence" value="ECO:0007669"/>
    <property type="project" value="UniProtKB-SubCell"/>
</dbReference>
<dbReference type="GO" id="GO:0000122">
    <property type="term" value="P:negative regulation of transcription by RNA polymerase II"/>
    <property type="evidence" value="ECO:0007669"/>
    <property type="project" value="TreeGrafter"/>
</dbReference>
<dbReference type="Gene3D" id="3.30.50.10">
    <property type="entry name" value="Erythroid Transcription Factor GATA-1, subunit A"/>
    <property type="match status" value="2"/>
</dbReference>
<dbReference type="InterPro" id="IPR039355">
    <property type="entry name" value="Transcription_factor_GATA"/>
</dbReference>
<reference evidence="9 10" key="1">
    <citation type="submission" date="2014-04" db="EMBL/GenBank/DDBJ databases">
        <authorList>
            <consortium name="DOE Joint Genome Institute"/>
            <person name="Kuo A."/>
            <person name="Tarkka M."/>
            <person name="Buscot F."/>
            <person name="Kohler A."/>
            <person name="Nagy L.G."/>
            <person name="Floudas D."/>
            <person name="Copeland A."/>
            <person name="Barry K.W."/>
            <person name="Cichocki N."/>
            <person name="Veneault-Fourrey C."/>
            <person name="LaButti K."/>
            <person name="Lindquist E.A."/>
            <person name="Lipzen A."/>
            <person name="Lundell T."/>
            <person name="Morin E."/>
            <person name="Murat C."/>
            <person name="Sun H."/>
            <person name="Tunlid A."/>
            <person name="Henrissat B."/>
            <person name="Grigoriev I.V."/>
            <person name="Hibbett D.S."/>
            <person name="Martin F."/>
            <person name="Nordberg H.P."/>
            <person name="Cantor M.N."/>
            <person name="Hua S.X."/>
        </authorList>
    </citation>
    <scope>NUCLEOTIDE SEQUENCE [LARGE SCALE GENOMIC DNA]</scope>
    <source>
        <strain evidence="9 10">F 1598</strain>
    </source>
</reference>
<dbReference type="Pfam" id="PF00320">
    <property type="entry name" value="GATA"/>
    <property type="match status" value="2"/>
</dbReference>
<feature type="compositionally biased region" description="Polar residues" evidence="7">
    <location>
        <begin position="192"/>
        <end position="202"/>
    </location>
</feature>
<feature type="compositionally biased region" description="Basic and acidic residues" evidence="7">
    <location>
        <begin position="426"/>
        <end position="436"/>
    </location>
</feature>
<dbReference type="EMBL" id="KN832977">
    <property type="protein sequence ID" value="KIM88346.1"/>
    <property type="molecule type" value="Genomic_DNA"/>
</dbReference>
<evidence type="ECO:0000256" key="2">
    <source>
        <dbReference type="ARBA" id="ARBA00022723"/>
    </source>
</evidence>
<keyword evidence="2" id="KW-0479">Metal-binding</keyword>
<feature type="region of interest" description="Disordered" evidence="7">
    <location>
        <begin position="680"/>
        <end position="741"/>
    </location>
</feature>
<dbReference type="PRINTS" id="PR00619">
    <property type="entry name" value="GATAZNFINGER"/>
</dbReference>
<dbReference type="PANTHER" id="PTHR10071">
    <property type="entry name" value="TRANSCRIPTION FACTOR GATA FAMILY MEMBER"/>
    <property type="match status" value="1"/>
</dbReference>
<evidence type="ECO:0000313" key="10">
    <source>
        <dbReference type="Proteomes" id="UP000054166"/>
    </source>
</evidence>
<dbReference type="FunFam" id="3.30.50.10:FF:000007">
    <property type="entry name" value="Nitrogen regulatory AreA, N-terminal"/>
    <property type="match status" value="1"/>
</dbReference>
<dbReference type="CDD" id="cd00202">
    <property type="entry name" value="ZnF_GATA"/>
    <property type="match status" value="2"/>
</dbReference>
<feature type="region of interest" description="Disordered" evidence="7">
    <location>
        <begin position="403"/>
        <end position="531"/>
    </location>
</feature>
<feature type="compositionally biased region" description="Low complexity" evidence="7">
    <location>
        <begin position="699"/>
        <end position="709"/>
    </location>
</feature>
<dbReference type="Proteomes" id="UP000054166">
    <property type="component" value="Unassembled WGS sequence"/>
</dbReference>
<dbReference type="OrthoDB" id="515401at2759"/>
<dbReference type="STRING" id="765440.A0A0C3GCH9"/>
<evidence type="ECO:0000256" key="5">
    <source>
        <dbReference type="ARBA" id="ARBA00023242"/>
    </source>
</evidence>
<evidence type="ECO:0000313" key="9">
    <source>
        <dbReference type="EMBL" id="KIM88346.1"/>
    </source>
</evidence>
<name>A0A0C3GCH9_PILCF</name>
<evidence type="ECO:0000256" key="4">
    <source>
        <dbReference type="ARBA" id="ARBA00022833"/>
    </source>
</evidence>
<dbReference type="GO" id="GO:0008270">
    <property type="term" value="F:zinc ion binding"/>
    <property type="evidence" value="ECO:0007669"/>
    <property type="project" value="UniProtKB-KW"/>
</dbReference>
<dbReference type="InterPro" id="IPR000679">
    <property type="entry name" value="Znf_GATA"/>
</dbReference>
<gene>
    <name evidence="9" type="ORF">PILCRDRAFT_814238</name>
</gene>
<feature type="compositionally biased region" description="Polar residues" evidence="7">
    <location>
        <begin position="501"/>
        <end position="526"/>
    </location>
</feature>
<feature type="region of interest" description="Disordered" evidence="7">
    <location>
        <begin position="565"/>
        <end position="657"/>
    </location>
</feature>
<feature type="domain" description="GATA-type" evidence="8">
    <location>
        <begin position="96"/>
        <end position="141"/>
    </location>
</feature>
<evidence type="ECO:0000256" key="1">
    <source>
        <dbReference type="ARBA" id="ARBA00004123"/>
    </source>
</evidence>
<evidence type="ECO:0000259" key="8">
    <source>
        <dbReference type="PROSITE" id="PS50114"/>
    </source>
</evidence>
<feature type="region of interest" description="Disordered" evidence="7">
    <location>
        <begin position="74"/>
        <end position="94"/>
    </location>
</feature>
<feature type="compositionally biased region" description="Low complexity" evidence="7">
    <location>
        <begin position="138"/>
        <end position="151"/>
    </location>
</feature>
<evidence type="ECO:0000256" key="6">
    <source>
        <dbReference type="PROSITE-ProRule" id="PRU00094"/>
    </source>
</evidence>
<dbReference type="GO" id="GO:0000978">
    <property type="term" value="F:RNA polymerase II cis-regulatory region sequence-specific DNA binding"/>
    <property type="evidence" value="ECO:0007669"/>
    <property type="project" value="TreeGrafter"/>
</dbReference>
<feature type="compositionally biased region" description="Polar residues" evidence="7">
    <location>
        <begin position="276"/>
        <end position="295"/>
    </location>
</feature>
<feature type="domain" description="GATA-type" evidence="8">
    <location>
        <begin position="317"/>
        <end position="370"/>
    </location>
</feature>
<dbReference type="SMART" id="SM00401">
    <property type="entry name" value="ZnF_GATA"/>
    <property type="match status" value="2"/>
</dbReference>
<dbReference type="InterPro" id="IPR013088">
    <property type="entry name" value="Znf_NHR/GATA"/>
</dbReference>
<dbReference type="InParanoid" id="A0A0C3GCH9"/>
<reference evidence="10" key="2">
    <citation type="submission" date="2015-01" db="EMBL/GenBank/DDBJ databases">
        <title>Evolutionary Origins and Diversification of the Mycorrhizal Mutualists.</title>
        <authorList>
            <consortium name="DOE Joint Genome Institute"/>
            <consortium name="Mycorrhizal Genomics Consortium"/>
            <person name="Kohler A."/>
            <person name="Kuo A."/>
            <person name="Nagy L.G."/>
            <person name="Floudas D."/>
            <person name="Copeland A."/>
            <person name="Barry K.W."/>
            <person name="Cichocki N."/>
            <person name="Veneault-Fourrey C."/>
            <person name="LaButti K."/>
            <person name="Lindquist E.A."/>
            <person name="Lipzen A."/>
            <person name="Lundell T."/>
            <person name="Morin E."/>
            <person name="Murat C."/>
            <person name="Riley R."/>
            <person name="Ohm R."/>
            <person name="Sun H."/>
            <person name="Tunlid A."/>
            <person name="Henrissat B."/>
            <person name="Grigoriev I.V."/>
            <person name="Hibbett D.S."/>
            <person name="Martin F."/>
        </authorList>
    </citation>
    <scope>NUCLEOTIDE SEQUENCE [LARGE SCALE GENOMIC DNA]</scope>
    <source>
        <strain evidence="10">F 1598</strain>
    </source>
</reference>
<evidence type="ECO:0000256" key="3">
    <source>
        <dbReference type="ARBA" id="ARBA00022771"/>
    </source>
</evidence>
<feature type="compositionally biased region" description="Low complexity" evidence="7">
    <location>
        <begin position="259"/>
        <end position="271"/>
    </location>
</feature>
<dbReference type="HOGENOM" id="CLU_021920_0_0_1"/>
<feature type="compositionally biased region" description="Low complexity" evidence="7">
    <location>
        <begin position="160"/>
        <end position="171"/>
    </location>
</feature>
<keyword evidence="3 6" id="KW-0863">Zinc-finger</keyword>
<dbReference type="PROSITE" id="PS00344">
    <property type="entry name" value="GATA_ZN_FINGER_1"/>
    <property type="match status" value="2"/>
</dbReference>
<organism evidence="9 10">
    <name type="scientific">Piloderma croceum (strain F 1598)</name>
    <dbReference type="NCBI Taxonomy" id="765440"/>
    <lineage>
        <taxon>Eukaryota</taxon>
        <taxon>Fungi</taxon>
        <taxon>Dikarya</taxon>
        <taxon>Basidiomycota</taxon>
        <taxon>Agaricomycotina</taxon>
        <taxon>Agaricomycetes</taxon>
        <taxon>Agaricomycetidae</taxon>
        <taxon>Atheliales</taxon>
        <taxon>Atheliaceae</taxon>
        <taxon>Piloderma</taxon>
    </lineage>
</organism>
<dbReference type="GO" id="GO:0045944">
    <property type="term" value="P:positive regulation of transcription by RNA polymerase II"/>
    <property type="evidence" value="ECO:0007669"/>
    <property type="project" value="TreeGrafter"/>
</dbReference>